<feature type="domain" description="Bacteriophage Mx8 p63 C-terminal" evidence="2">
    <location>
        <begin position="198"/>
        <end position="292"/>
    </location>
</feature>
<feature type="region of interest" description="Disordered" evidence="1">
    <location>
        <begin position="1"/>
        <end position="27"/>
    </location>
</feature>
<protein>
    <submittedName>
        <fullName evidence="3">P63C domain-containing protein</fullName>
    </submittedName>
</protein>
<dbReference type="AlphaFoldDB" id="A0A8I1E772"/>
<comment type="caution">
    <text evidence="3">The sequence shown here is derived from an EMBL/GenBank/DDBJ whole genome shotgun (WGS) entry which is preliminary data.</text>
</comment>
<proteinExistence type="predicted"/>
<dbReference type="Proteomes" id="UP000645865">
    <property type="component" value="Unassembled WGS sequence"/>
</dbReference>
<dbReference type="EMBL" id="JAEILH010000032">
    <property type="protein sequence ID" value="MBI6626079.1"/>
    <property type="molecule type" value="Genomic_DNA"/>
</dbReference>
<sequence length="336" mass="36950">MSEPTGKAKGGVARAKSLTPEERSEIAQKAAKTRWDAKYKATHTGELHLGDLVLPCAVLPDGSRVLSQRGVGRALGKTYGGMDFKYADEEPGGKLPFFLAAKTLAPFISGELLAVVTEPIIYHQNGAVAHGISATALPQICEVWLKAREAGALTKPQLPIAARAEIIIRGLAHVGITALVDEATGYQEVRDKQALQAILDQYLRKELAAWAKRFPDEFYNQMFRLKGWQRKDLSSPSRRPGAAGMYTNDIVYERLAPGILQELEVRNPKDAKGNRKGKHHQMLTEDVGHPALAQHVHALIALMRASSSWDQFMLMLNTAFPKKNDTLMLDLQPAKD</sequence>
<dbReference type="RefSeq" id="WP_169869134.1">
    <property type="nucleotide sequence ID" value="NZ_JAAQXF010000047.1"/>
</dbReference>
<evidence type="ECO:0000256" key="1">
    <source>
        <dbReference type="SAM" id="MobiDB-lite"/>
    </source>
</evidence>
<accession>A0A8I1E772</accession>
<evidence type="ECO:0000259" key="2">
    <source>
        <dbReference type="Pfam" id="PF10546"/>
    </source>
</evidence>
<evidence type="ECO:0000313" key="3">
    <source>
        <dbReference type="EMBL" id="MBI6626079.1"/>
    </source>
</evidence>
<name>A0A8I1E772_9PSED</name>
<dbReference type="InterPro" id="IPR018874">
    <property type="entry name" value="Phage_Mx8_p63_C"/>
</dbReference>
<evidence type="ECO:0000313" key="4">
    <source>
        <dbReference type="Proteomes" id="UP000645865"/>
    </source>
</evidence>
<reference evidence="3" key="1">
    <citation type="submission" date="2020-12" db="EMBL/GenBank/DDBJ databases">
        <title>Comparative genomic insights into the epidemiology and virulence of plant pathogenic Pseudomonads from Turkey.</title>
        <authorList>
            <person name="Dillon M."/>
            <person name="Ruiz-Bedoya T."/>
            <person name="Bendalovic-Torma C."/>
            <person name="Guttman K.M."/>
            <person name="Kwak H."/>
            <person name="Middleton M.A."/>
            <person name="Wang P.W."/>
            <person name="Horuz S."/>
            <person name="Aysan Y."/>
            <person name="Guttman D.S."/>
        </authorList>
    </citation>
    <scope>NUCLEOTIDE SEQUENCE</scope>
    <source>
        <strain evidence="3">S5_IA_3a</strain>
    </source>
</reference>
<dbReference type="Pfam" id="PF10546">
    <property type="entry name" value="P63C"/>
    <property type="match status" value="1"/>
</dbReference>
<organism evidence="3 4">
    <name type="scientific">Pseudomonas rhodesiae</name>
    <dbReference type="NCBI Taxonomy" id="76760"/>
    <lineage>
        <taxon>Bacteria</taxon>
        <taxon>Pseudomonadati</taxon>
        <taxon>Pseudomonadota</taxon>
        <taxon>Gammaproteobacteria</taxon>
        <taxon>Pseudomonadales</taxon>
        <taxon>Pseudomonadaceae</taxon>
        <taxon>Pseudomonas</taxon>
    </lineage>
</organism>
<gene>
    <name evidence="3" type="ORF">YA0853_20705</name>
</gene>